<sequence>MKLASFQAGHRRSYGAVTTNGVIDIGQLPETPSTLHAALIELNTEQLATLVESRTPDHALNDITYTPPVTDPEKIICIGVNYVNRNEEYDDTALPPYPSVFLRTPGSLVGHLQPIVRPPESKQFDYEGEIAIIIGKSGRRIPQDSAESYIAGLTVLQEGSVRDWMRHGKFNVTQGKNFDRSGAIGPWMVTSDEFDGYDNLTVTTRVNGEQRQHDTTANLLFSFPYLISYLSTFMGLKPGDIISTGTPTGAGVRFDPPRFLMPGDDVEVEVPGIGLLKNTVIDE</sequence>
<reference evidence="4" key="1">
    <citation type="submission" date="2018-05" db="EMBL/GenBank/DDBJ databases">
        <authorList>
            <person name="Lanie J.A."/>
            <person name="Ng W.-L."/>
            <person name="Kazmierczak K.M."/>
            <person name="Andrzejewski T.M."/>
            <person name="Davidsen T.M."/>
            <person name="Wayne K.J."/>
            <person name="Tettelin H."/>
            <person name="Glass J.I."/>
            <person name="Rusch D."/>
            <person name="Podicherti R."/>
            <person name="Tsui H.-C.T."/>
            <person name="Winkler M.E."/>
        </authorList>
    </citation>
    <scope>NUCLEOTIDE SEQUENCE</scope>
</reference>
<feature type="domain" description="Fumarylacetoacetase-like C-terminal" evidence="3">
    <location>
        <begin position="74"/>
        <end position="280"/>
    </location>
</feature>
<evidence type="ECO:0000256" key="1">
    <source>
        <dbReference type="ARBA" id="ARBA00010211"/>
    </source>
</evidence>
<evidence type="ECO:0000256" key="2">
    <source>
        <dbReference type="ARBA" id="ARBA00022723"/>
    </source>
</evidence>
<organism evidence="4">
    <name type="scientific">marine metagenome</name>
    <dbReference type="NCBI Taxonomy" id="408172"/>
    <lineage>
        <taxon>unclassified sequences</taxon>
        <taxon>metagenomes</taxon>
        <taxon>ecological metagenomes</taxon>
    </lineage>
</organism>
<dbReference type="InterPro" id="IPR036663">
    <property type="entry name" value="Fumarylacetoacetase_C_sf"/>
</dbReference>
<dbReference type="PANTHER" id="PTHR42796:SF4">
    <property type="entry name" value="FUMARYLACETOACETATE HYDROLASE DOMAIN-CONTAINING PROTEIN 2A"/>
    <property type="match status" value="1"/>
</dbReference>
<dbReference type="AlphaFoldDB" id="A0A381WYU2"/>
<dbReference type="InterPro" id="IPR011234">
    <property type="entry name" value="Fumarylacetoacetase-like_C"/>
</dbReference>
<gene>
    <name evidence="4" type="ORF">METZ01_LOCUS110356</name>
</gene>
<dbReference type="PANTHER" id="PTHR42796">
    <property type="entry name" value="FUMARYLACETOACETATE HYDROLASE DOMAIN-CONTAINING PROTEIN 2A-RELATED"/>
    <property type="match status" value="1"/>
</dbReference>
<protein>
    <recommendedName>
        <fullName evidence="3">Fumarylacetoacetase-like C-terminal domain-containing protein</fullName>
    </recommendedName>
</protein>
<dbReference type="Pfam" id="PF01557">
    <property type="entry name" value="FAA_hydrolase"/>
    <property type="match status" value="1"/>
</dbReference>
<dbReference type="SUPFAM" id="SSF56529">
    <property type="entry name" value="FAH"/>
    <property type="match status" value="1"/>
</dbReference>
<name>A0A381WYU2_9ZZZZ</name>
<dbReference type="EMBL" id="UINC01013281">
    <property type="protein sequence ID" value="SVA57502.1"/>
    <property type="molecule type" value="Genomic_DNA"/>
</dbReference>
<evidence type="ECO:0000259" key="3">
    <source>
        <dbReference type="Pfam" id="PF01557"/>
    </source>
</evidence>
<keyword evidence="2" id="KW-0479">Metal-binding</keyword>
<proteinExistence type="inferred from homology"/>
<dbReference type="GO" id="GO:0046872">
    <property type="term" value="F:metal ion binding"/>
    <property type="evidence" value="ECO:0007669"/>
    <property type="project" value="UniProtKB-KW"/>
</dbReference>
<comment type="similarity">
    <text evidence="1">Belongs to the FAH family.</text>
</comment>
<dbReference type="Gene3D" id="3.90.850.10">
    <property type="entry name" value="Fumarylacetoacetase-like, C-terminal domain"/>
    <property type="match status" value="1"/>
</dbReference>
<dbReference type="InterPro" id="IPR051121">
    <property type="entry name" value="FAH"/>
</dbReference>
<dbReference type="GO" id="GO:0003824">
    <property type="term" value="F:catalytic activity"/>
    <property type="evidence" value="ECO:0007669"/>
    <property type="project" value="InterPro"/>
</dbReference>
<accession>A0A381WYU2</accession>
<evidence type="ECO:0000313" key="4">
    <source>
        <dbReference type="EMBL" id="SVA57502.1"/>
    </source>
</evidence>
<dbReference type="FunFam" id="3.90.850.10:FF:000008">
    <property type="entry name" value="FAA hydrolase family protein"/>
    <property type="match status" value="1"/>
</dbReference>
<dbReference type="GO" id="GO:0044281">
    <property type="term" value="P:small molecule metabolic process"/>
    <property type="evidence" value="ECO:0007669"/>
    <property type="project" value="UniProtKB-ARBA"/>
</dbReference>